<dbReference type="InterPro" id="IPR015655">
    <property type="entry name" value="PP2C"/>
</dbReference>
<dbReference type="Proteomes" id="UP000018208">
    <property type="component" value="Unassembled WGS sequence"/>
</dbReference>
<keyword evidence="6" id="KW-0460">Magnesium</keyword>
<feature type="domain" description="PPM-type phosphatase" evidence="10">
    <location>
        <begin position="71"/>
        <end position="342"/>
    </location>
</feature>
<dbReference type="CDD" id="cd00143">
    <property type="entry name" value="PP2Cc"/>
    <property type="match status" value="1"/>
</dbReference>
<evidence type="ECO:0000313" key="11">
    <source>
        <dbReference type="EMBL" id="EST45200.1"/>
    </source>
</evidence>
<proteinExistence type="inferred from homology"/>
<evidence type="ECO:0000256" key="2">
    <source>
        <dbReference type="ARBA" id="ARBA00006702"/>
    </source>
</evidence>
<comment type="cofactor">
    <cofactor evidence="1">
        <name>Mn(2+)</name>
        <dbReference type="ChEBI" id="CHEBI:29035"/>
    </cofactor>
</comment>
<gene>
    <name evidence="11" type="ORF">SS50377_14772</name>
    <name evidence="12" type="ORF">SS50377_20145</name>
</gene>
<evidence type="ECO:0000256" key="7">
    <source>
        <dbReference type="ARBA" id="ARBA00022912"/>
    </source>
</evidence>
<dbReference type="InterPro" id="IPR001932">
    <property type="entry name" value="PPM-type_phosphatase-like_dom"/>
</dbReference>
<dbReference type="GO" id="GO:0004722">
    <property type="term" value="F:protein serine/threonine phosphatase activity"/>
    <property type="evidence" value="ECO:0007669"/>
    <property type="project" value="UniProtKB-EC"/>
</dbReference>
<evidence type="ECO:0000256" key="9">
    <source>
        <dbReference type="RuleBase" id="RU003465"/>
    </source>
</evidence>
<keyword evidence="8" id="KW-0464">Manganese</keyword>
<organism evidence="11">
    <name type="scientific">Spironucleus salmonicida</name>
    <dbReference type="NCBI Taxonomy" id="348837"/>
    <lineage>
        <taxon>Eukaryota</taxon>
        <taxon>Metamonada</taxon>
        <taxon>Diplomonadida</taxon>
        <taxon>Hexamitidae</taxon>
        <taxon>Hexamitinae</taxon>
        <taxon>Spironucleus</taxon>
    </lineage>
</organism>
<sequence length="346" mass="38996">MDIKFYNKDDQIKQLIRVDILIAQAKQLKIEKLRQLETLLMTKKLLIQQNGALTTSLKQFKLSVNQIPEFTFGTSSAKGRRPTNEDTHLVCESPFFAAIFDGHGGAEIAELAENALHDYLQEDNSIPGLHGIQLKLLQFDQLLINICPESGATMGFTCFLGKNLVIGNIGDVRVLTDFNDTTDHKPDSERDRLANYSSLVIRKRVNGVLATSRSLGDRAMKTQGIIGLADVQIVRDFKFVFIGCDGVFDVLTNEQIRSIVKMEKDSTDRVVKAAICFAECLIEDGDSIVEEIRGVQQYEIDEEYCEKILKEDQLETRLCKAIIRIAFRMGSQDNISCMLLIMQKHE</sequence>
<dbReference type="EC" id="3.1.3.16" evidence="3"/>
<name>V6LKQ1_9EUKA</name>
<protein>
    <recommendedName>
        <fullName evidence="3">protein-serine/threonine phosphatase</fullName>
        <ecNumber evidence="3">3.1.3.16</ecNumber>
    </recommendedName>
</protein>
<evidence type="ECO:0000256" key="6">
    <source>
        <dbReference type="ARBA" id="ARBA00022842"/>
    </source>
</evidence>
<reference evidence="11 12" key="1">
    <citation type="journal article" date="2014" name="PLoS Genet.">
        <title>The Genome of Spironucleus salmonicida Highlights a Fish Pathogen Adapted to Fluctuating Environments.</title>
        <authorList>
            <person name="Xu F."/>
            <person name="Jerlstrom-Hultqvist J."/>
            <person name="Einarsson E."/>
            <person name="Astvaldsson A."/>
            <person name="Svard S.G."/>
            <person name="Andersson J.O."/>
        </authorList>
    </citation>
    <scope>NUCLEOTIDE SEQUENCE</scope>
    <source>
        <strain evidence="12">ATCC 50377</strain>
    </source>
</reference>
<evidence type="ECO:0000313" key="13">
    <source>
        <dbReference type="Proteomes" id="UP000018208"/>
    </source>
</evidence>
<evidence type="ECO:0000256" key="3">
    <source>
        <dbReference type="ARBA" id="ARBA00013081"/>
    </source>
</evidence>
<dbReference type="Pfam" id="PF00481">
    <property type="entry name" value="PP2C"/>
    <property type="match status" value="1"/>
</dbReference>
<evidence type="ECO:0000313" key="12">
    <source>
        <dbReference type="EMBL" id="KAH0576799.1"/>
    </source>
</evidence>
<keyword evidence="7 9" id="KW-0904">Protein phosphatase</keyword>
<reference evidence="12" key="2">
    <citation type="submission" date="2020-12" db="EMBL/GenBank/DDBJ databases">
        <title>New Spironucleus salmonicida genome in near-complete chromosomes.</title>
        <authorList>
            <person name="Xu F."/>
            <person name="Kurt Z."/>
            <person name="Jimenez-Gonzalez A."/>
            <person name="Astvaldsson A."/>
            <person name="Andersson J.O."/>
            <person name="Svard S.G."/>
        </authorList>
    </citation>
    <scope>NUCLEOTIDE SEQUENCE</scope>
    <source>
        <strain evidence="12">ATCC 50377</strain>
    </source>
</reference>
<evidence type="ECO:0000256" key="5">
    <source>
        <dbReference type="ARBA" id="ARBA00022801"/>
    </source>
</evidence>
<dbReference type="OrthoDB" id="10264738at2759"/>
<evidence type="ECO:0000256" key="4">
    <source>
        <dbReference type="ARBA" id="ARBA00022723"/>
    </source>
</evidence>
<accession>V6LKQ1</accession>
<dbReference type="SMART" id="SM00332">
    <property type="entry name" value="PP2Cc"/>
    <property type="match status" value="1"/>
</dbReference>
<dbReference type="GO" id="GO:0046872">
    <property type="term" value="F:metal ion binding"/>
    <property type="evidence" value="ECO:0007669"/>
    <property type="project" value="UniProtKB-KW"/>
</dbReference>
<dbReference type="Gene3D" id="3.60.40.10">
    <property type="entry name" value="PPM-type phosphatase domain"/>
    <property type="match status" value="1"/>
</dbReference>
<keyword evidence="5 9" id="KW-0378">Hydrolase</keyword>
<dbReference type="PANTHER" id="PTHR13832:SF803">
    <property type="entry name" value="PROTEIN PHOSPHATASE 1G"/>
    <property type="match status" value="1"/>
</dbReference>
<dbReference type="AlphaFoldDB" id="V6LKQ1"/>
<dbReference type="PANTHER" id="PTHR13832">
    <property type="entry name" value="PROTEIN PHOSPHATASE 2C"/>
    <property type="match status" value="1"/>
</dbReference>
<dbReference type="EMBL" id="AUWU02000001">
    <property type="protein sequence ID" value="KAH0576799.1"/>
    <property type="molecule type" value="Genomic_DNA"/>
</dbReference>
<dbReference type="VEuPathDB" id="GiardiaDB:SS50377_20145"/>
<evidence type="ECO:0000259" key="10">
    <source>
        <dbReference type="PROSITE" id="PS51746"/>
    </source>
</evidence>
<comment type="similarity">
    <text evidence="2 9">Belongs to the PP2C family.</text>
</comment>
<evidence type="ECO:0000256" key="1">
    <source>
        <dbReference type="ARBA" id="ARBA00001936"/>
    </source>
</evidence>
<dbReference type="InterPro" id="IPR036457">
    <property type="entry name" value="PPM-type-like_dom_sf"/>
</dbReference>
<dbReference type="PROSITE" id="PS01032">
    <property type="entry name" value="PPM_1"/>
    <property type="match status" value="1"/>
</dbReference>
<dbReference type="SUPFAM" id="SSF81606">
    <property type="entry name" value="PP2C-like"/>
    <property type="match status" value="1"/>
</dbReference>
<dbReference type="EMBL" id="KI546100">
    <property type="protein sequence ID" value="EST45200.1"/>
    <property type="molecule type" value="Genomic_DNA"/>
</dbReference>
<dbReference type="PROSITE" id="PS51746">
    <property type="entry name" value="PPM_2"/>
    <property type="match status" value="1"/>
</dbReference>
<keyword evidence="4" id="KW-0479">Metal-binding</keyword>
<keyword evidence="13" id="KW-1185">Reference proteome</keyword>
<evidence type="ECO:0000256" key="8">
    <source>
        <dbReference type="ARBA" id="ARBA00023211"/>
    </source>
</evidence>
<dbReference type="InterPro" id="IPR000222">
    <property type="entry name" value="PP2C_BS"/>
</dbReference>